<dbReference type="EMBL" id="JAUSUB010000018">
    <property type="protein sequence ID" value="MDQ0271874.1"/>
    <property type="molecule type" value="Genomic_DNA"/>
</dbReference>
<dbReference type="InterPro" id="IPR011330">
    <property type="entry name" value="Glyco_hydro/deAcase_b/a-brl"/>
</dbReference>
<dbReference type="InterPro" id="IPR036028">
    <property type="entry name" value="SH3-like_dom_sf"/>
</dbReference>
<evidence type="ECO:0000256" key="1">
    <source>
        <dbReference type="ARBA" id="ARBA00004613"/>
    </source>
</evidence>
<dbReference type="Pfam" id="PF08239">
    <property type="entry name" value="SH3_3"/>
    <property type="match status" value="1"/>
</dbReference>
<organism evidence="6 7">
    <name type="scientific">Cytobacillus purgationiresistens</name>
    <dbReference type="NCBI Taxonomy" id="863449"/>
    <lineage>
        <taxon>Bacteria</taxon>
        <taxon>Bacillati</taxon>
        <taxon>Bacillota</taxon>
        <taxon>Bacilli</taxon>
        <taxon>Bacillales</taxon>
        <taxon>Bacillaceae</taxon>
        <taxon>Cytobacillus</taxon>
    </lineage>
</organism>
<feature type="chain" id="PRO_5045684554" evidence="3">
    <location>
        <begin position="23"/>
        <end position="364"/>
    </location>
</feature>
<evidence type="ECO:0000313" key="6">
    <source>
        <dbReference type="EMBL" id="MDQ0271874.1"/>
    </source>
</evidence>
<dbReference type="InterPro" id="IPR003646">
    <property type="entry name" value="SH3-like_bac-type"/>
</dbReference>
<reference evidence="6 7" key="1">
    <citation type="submission" date="2023-07" db="EMBL/GenBank/DDBJ databases">
        <title>Genomic Encyclopedia of Type Strains, Phase IV (KMG-IV): sequencing the most valuable type-strain genomes for metagenomic binning, comparative biology and taxonomic classification.</title>
        <authorList>
            <person name="Goeker M."/>
        </authorList>
    </citation>
    <scope>NUCLEOTIDE SEQUENCE [LARGE SCALE GENOMIC DNA]</scope>
    <source>
        <strain evidence="6 7">DSM 23494</strain>
    </source>
</reference>
<feature type="domain" description="SH3b" evidence="5">
    <location>
        <begin position="68"/>
        <end position="132"/>
    </location>
</feature>
<sequence>MKCSKYFALLSMMSLAILFSWGCGVREPVTVENDLFEATKQVSLDGNQETQKLSVEDEFTIPLHDDRAEPLIVYHTTELLNLREGPSGENPIITTIPKGEELTYLSADGEWLEVSYGGDKGYVHKNYLQESHRQQLVGNISVTMTEERDVVILMYHAIDEYNGKGGQELYVTPANFESQMQYLKSEGFTPISFADLVNLEGIEKPVLITFDDGYKNNMNAYLILQKLDDEDFQAKATIFMIGSKIDKKTGLSTEQLKEMAASGIISIQSHTETHPSLTEITDFEQELNEIKFKLEGITGEKVIAIAYPAGKYDNRVIEETQKYYEFAVTTHQGIANTSESPYEMKRIRINYSTDLSGFKYLVNH</sequence>
<proteinExistence type="predicted"/>
<dbReference type="RefSeq" id="WP_307477200.1">
    <property type="nucleotide sequence ID" value="NZ_JAUSUB010000018.1"/>
</dbReference>
<accession>A0ABU0AKU1</accession>
<dbReference type="PANTHER" id="PTHR34216:SF3">
    <property type="entry name" value="POLY-BETA-1,6-N-ACETYL-D-GLUCOSAMINE N-DEACETYLASE"/>
    <property type="match status" value="1"/>
</dbReference>
<dbReference type="SUPFAM" id="SSF50044">
    <property type="entry name" value="SH3-domain"/>
    <property type="match status" value="1"/>
</dbReference>
<dbReference type="InterPro" id="IPR051398">
    <property type="entry name" value="Polysacch_Deacetylase"/>
</dbReference>
<comment type="caution">
    <text evidence="6">The sequence shown here is derived from an EMBL/GenBank/DDBJ whole genome shotgun (WGS) entry which is preliminary data.</text>
</comment>
<gene>
    <name evidence="6" type="ORF">J2S17_003762</name>
</gene>
<dbReference type="Pfam" id="PF01522">
    <property type="entry name" value="Polysacc_deac_1"/>
    <property type="match status" value="1"/>
</dbReference>
<protein>
    <submittedName>
        <fullName evidence="6">Peptidoglycan/xylan/chitin deacetylase (PgdA/CDA1 family)</fullName>
    </submittedName>
</protein>
<dbReference type="SUPFAM" id="SSF88713">
    <property type="entry name" value="Glycoside hydrolase/deacetylase"/>
    <property type="match status" value="1"/>
</dbReference>
<dbReference type="SMART" id="SM00287">
    <property type="entry name" value="SH3b"/>
    <property type="match status" value="1"/>
</dbReference>
<keyword evidence="7" id="KW-1185">Reference proteome</keyword>
<evidence type="ECO:0000256" key="2">
    <source>
        <dbReference type="ARBA" id="ARBA00022729"/>
    </source>
</evidence>
<dbReference type="Proteomes" id="UP001238088">
    <property type="component" value="Unassembled WGS sequence"/>
</dbReference>
<dbReference type="PANTHER" id="PTHR34216">
    <property type="match status" value="1"/>
</dbReference>
<feature type="signal peptide" evidence="3">
    <location>
        <begin position="1"/>
        <end position="22"/>
    </location>
</feature>
<dbReference type="Gene3D" id="2.30.30.40">
    <property type="entry name" value="SH3 Domains"/>
    <property type="match status" value="1"/>
</dbReference>
<dbReference type="PROSITE" id="PS51677">
    <property type="entry name" value="NODB"/>
    <property type="match status" value="1"/>
</dbReference>
<dbReference type="CDD" id="cd10918">
    <property type="entry name" value="CE4_NodB_like_5s_6s"/>
    <property type="match status" value="1"/>
</dbReference>
<dbReference type="Gene3D" id="3.20.20.370">
    <property type="entry name" value="Glycoside hydrolase/deacetylase"/>
    <property type="match status" value="1"/>
</dbReference>
<evidence type="ECO:0000259" key="4">
    <source>
        <dbReference type="PROSITE" id="PS51677"/>
    </source>
</evidence>
<feature type="domain" description="NodB homology" evidence="4">
    <location>
        <begin position="204"/>
        <end position="364"/>
    </location>
</feature>
<name>A0ABU0AKU1_9BACI</name>
<dbReference type="PROSITE" id="PS51781">
    <property type="entry name" value="SH3B"/>
    <property type="match status" value="1"/>
</dbReference>
<evidence type="ECO:0000256" key="3">
    <source>
        <dbReference type="SAM" id="SignalP"/>
    </source>
</evidence>
<comment type="subcellular location">
    <subcellularLocation>
        <location evidence="1">Secreted</location>
    </subcellularLocation>
</comment>
<keyword evidence="2 3" id="KW-0732">Signal</keyword>
<evidence type="ECO:0000313" key="7">
    <source>
        <dbReference type="Proteomes" id="UP001238088"/>
    </source>
</evidence>
<evidence type="ECO:0000259" key="5">
    <source>
        <dbReference type="PROSITE" id="PS51781"/>
    </source>
</evidence>
<dbReference type="InterPro" id="IPR002509">
    <property type="entry name" value="NODB_dom"/>
</dbReference>